<reference evidence="1" key="1">
    <citation type="submission" date="2021-11" db="EMBL/GenBank/DDBJ databases">
        <authorList>
            <consortium name="Genoscope - CEA"/>
            <person name="William W."/>
        </authorList>
    </citation>
    <scope>NUCLEOTIDE SEQUENCE</scope>
</reference>
<accession>A0A8J2SMS3</accession>
<proteinExistence type="predicted"/>
<comment type="caution">
    <text evidence="1">The sequence shown here is derived from an EMBL/GenBank/DDBJ whole genome shotgun (WGS) entry which is preliminary data.</text>
</comment>
<protein>
    <submittedName>
        <fullName evidence="1">Uncharacterized protein</fullName>
    </submittedName>
</protein>
<evidence type="ECO:0000313" key="1">
    <source>
        <dbReference type="EMBL" id="CAH0376108.1"/>
    </source>
</evidence>
<dbReference type="EMBL" id="CAKKNE010000005">
    <property type="protein sequence ID" value="CAH0376108.1"/>
    <property type="molecule type" value="Genomic_DNA"/>
</dbReference>
<organism evidence="1 2">
    <name type="scientific">Pelagomonas calceolata</name>
    <dbReference type="NCBI Taxonomy" id="35677"/>
    <lineage>
        <taxon>Eukaryota</taxon>
        <taxon>Sar</taxon>
        <taxon>Stramenopiles</taxon>
        <taxon>Ochrophyta</taxon>
        <taxon>Pelagophyceae</taxon>
        <taxon>Pelagomonadales</taxon>
        <taxon>Pelagomonadaceae</taxon>
        <taxon>Pelagomonas</taxon>
    </lineage>
</organism>
<keyword evidence="2" id="KW-1185">Reference proteome</keyword>
<dbReference type="AlphaFoldDB" id="A0A8J2SMS3"/>
<gene>
    <name evidence="1" type="ORF">PECAL_5P06660</name>
</gene>
<feature type="non-terminal residue" evidence="1">
    <location>
        <position position="1"/>
    </location>
</feature>
<evidence type="ECO:0000313" key="2">
    <source>
        <dbReference type="Proteomes" id="UP000789595"/>
    </source>
</evidence>
<dbReference type="Proteomes" id="UP000789595">
    <property type="component" value="Unassembled WGS sequence"/>
</dbReference>
<name>A0A8J2SMS3_9STRA</name>
<sequence length="178" mass="19608">LPIVVSRPLHIRVLVGRGGRRRCRRGRVRGRVRVGAVRAVALELPVPPADAARVFGLEPLRDALQVERVATHAPDHRRAIPRIHDARRAALEGELADAAHVAVHVVAPGPARDGVPVEDVHLEGHGSLLSRRRVYGAFTARVYMRLFSIELLLRSNAVRAFAAVPGELWAHEYARTDL</sequence>